<protein>
    <submittedName>
        <fullName evidence="1">DNA polymerase III subunit gamma/tau</fullName>
    </submittedName>
</protein>
<accession>A0A365P043</accession>
<dbReference type="OrthoDB" id="1467297at2"/>
<reference evidence="1 2" key="1">
    <citation type="submission" date="2018-06" db="EMBL/GenBank/DDBJ databases">
        <title>Flavobacterium tibetense sp. nov., isolated from a wetland YonghuCo on Tibetan Plateau.</title>
        <authorList>
            <person name="Xing P."/>
            <person name="Phurbu D."/>
            <person name="Lu H."/>
        </authorList>
    </citation>
    <scope>NUCLEOTIDE SEQUENCE [LARGE SCALE GENOMIC DNA]</scope>
    <source>
        <strain evidence="1 2">YH5</strain>
    </source>
</reference>
<gene>
    <name evidence="1" type="ORF">DPN68_10305</name>
</gene>
<dbReference type="AlphaFoldDB" id="A0A365P043"/>
<comment type="caution">
    <text evidence="1">The sequence shown here is derived from an EMBL/GenBank/DDBJ whole genome shotgun (WGS) entry which is preliminary data.</text>
</comment>
<sequence>MVTTQNEIAQVVTKTSEKFTSSQITNPSTGTKISALSLSSIKIKKELEAQHAIQVKPGDSLPTEPFNETDMLLLWNKFAQRLMDQGKRLMATYMQMNDPVLKGTTIVLELPNQSTKEEFQTGSNELLGYLRGKLHNHDIVIEIHVNEATETKYAFTPQEKYERLKQINPNLDLLRKTFDLDV</sequence>
<keyword evidence="2" id="KW-1185">Reference proteome</keyword>
<dbReference type="EMBL" id="QLST01000012">
    <property type="protein sequence ID" value="RBA27868.1"/>
    <property type="molecule type" value="Genomic_DNA"/>
</dbReference>
<organism evidence="1 2">
    <name type="scientific">Flavobacterium tibetense</name>
    <dbReference type="NCBI Taxonomy" id="2233533"/>
    <lineage>
        <taxon>Bacteria</taxon>
        <taxon>Pseudomonadati</taxon>
        <taxon>Bacteroidota</taxon>
        <taxon>Flavobacteriia</taxon>
        <taxon>Flavobacteriales</taxon>
        <taxon>Flavobacteriaceae</taxon>
        <taxon>Flavobacterium</taxon>
    </lineage>
</organism>
<proteinExistence type="predicted"/>
<dbReference type="Proteomes" id="UP000253319">
    <property type="component" value="Unassembled WGS sequence"/>
</dbReference>
<evidence type="ECO:0000313" key="2">
    <source>
        <dbReference type="Proteomes" id="UP000253319"/>
    </source>
</evidence>
<evidence type="ECO:0000313" key="1">
    <source>
        <dbReference type="EMBL" id="RBA27868.1"/>
    </source>
</evidence>
<name>A0A365P043_9FLAO</name>